<sequence>MRVSASLLAGVVLAAPVLGKGFARRYDYLEPNATSISVNGTGGVFNPNATATGYPSTTTKILTTTVTAVSRPPGTLLSLLSMITTRYETTYIPGPVTGPYPATITETVVSTGTIEHRRTSYNKQSTTLHAKSTATWQVTLTIQDPNPPPPDTTDFTFPYPFFTPDPTDVGTDGTDTTTGTDAGTTTDGGAIAITTPPPTATPSPTATP</sequence>
<evidence type="ECO:0000256" key="2">
    <source>
        <dbReference type="SAM" id="SignalP"/>
    </source>
</evidence>
<protein>
    <submittedName>
        <fullName evidence="3">Uncharacterized protein</fullName>
    </submittedName>
</protein>
<evidence type="ECO:0000313" key="3">
    <source>
        <dbReference type="EMBL" id="CAK7233541.1"/>
    </source>
</evidence>
<organism evidence="3 4">
    <name type="scientific">Sporothrix bragantina</name>
    <dbReference type="NCBI Taxonomy" id="671064"/>
    <lineage>
        <taxon>Eukaryota</taxon>
        <taxon>Fungi</taxon>
        <taxon>Dikarya</taxon>
        <taxon>Ascomycota</taxon>
        <taxon>Pezizomycotina</taxon>
        <taxon>Sordariomycetes</taxon>
        <taxon>Sordariomycetidae</taxon>
        <taxon>Ophiostomatales</taxon>
        <taxon>Ophiostomataceae</taxon>
        <taxon>Sporothrix</taxon>
    </lineage>
</organism>
<feature type="signal peptide" evidence="2">
    <location>
        <begin position="1"/>
        <end position="19"/>
    </location>
</feature>
<accession>A0ABP0CR17</accession>
<evidence type="ECO:0000256" key="1">
    <source>
        <dbReference type="SAM" id="MobiDB-lite"/>
    </source>
</evidence>
<dbReference type="Proteomes" id="UP001642406">
    <property type="component" value="Unassembled WGS sequence"/>
</dbReference>
<feature type="compositionally biased region" description="Low complexity" evidence="1">
    <location>
        <begin position="163"/>
        <end position="194"/>
    </location>
</feature>
<feature type="compositionally biased region" description="Pro residues" evidence="1">
    <location>
        <begin position="195"/>
        <end position="208"/>
    </location>
</feature>
<gene>
    <name evidence="3" type="ORF">SBRCBS47491_008646</name>
</gene>
<dbReference type="EMBL" id="CAWUHC010000116">
    <property type="protein sequence ID" value="CAK7233541.1"/>
    <property type="molecule type" value="Genomic_DNA"/>
</dbReference>
<comment type="caution">
    <text evidence="3">The sequence shown here is derived from an EMBL/GenBank/DDBJ whole genome shotgun (WGS) entry which is preliminary data.</text>
</comment>
<feature type="region of interest" description="Disordered" evidence="1">
    <location>
        <begin position="163"/>
        <end position="208"/>
    </location>
</feature>
<proteinExistence type="predicted"/>
<feature type="chain" id="PRO_5046648128" evidence="2">
    <location>
        <begin position="20"/>
        <end position="208"/>
    </location>
</feature>
<name>A0ABP0CR17_9PEZI</name>
<reference evidence="3 4" key="1">
    <citation type="submission" date="2024-01" db="EMBL/GenBank/DDBJ databases">
        <authorList>
            <person name="Allen C."/>
            <person name="Tagirdzhanova G."/>
        </authorList>
    </citation>
    <scope>NUCLEOTIDE SEQUENCE [LARGE SCALE GENOMIC DNA]</scope>
</reference>
<keyword evidence="2" id="KW-0732">Signal</keyword>
<keyword evidence="4" id="KW-1185">Reference proteome</keyword>
<evidence type="ECO:0000313" key="4">
    <source>
        <dbReference type="Proteomes" id="UP001642406"/>
    </source>
</evidence>